<dbReference type="Proteomes" id="UP000321046">
    <property type="component" value="Unassembled WGS sequence"/>
</dbReference>
<sequence length="138" mass="15233">MSSFLTSLLMVKPVRARSGGFVVAIGFLLIVAACTSTPTPTDDGLTPTENGEVTQAPDDPLYTAQRWLEAKQAAGELPAHYEVVRMLALDEDRLEVIISSFNEPPATEATWLVLARDQEGWEVVEEGSARARRDWPRY</sequence>
<evidence type="ECO:0000256" key="1">
    <source>
        <dbReference type="SAM" id="MobiDB-lite"/>
    </source>
</evidence>
<feature type="region of interest" description="Disordered" evidence="1">
    <location>
        <begin position="38"/>
        <end position="57"/>
    </location>
</feature>
<gene>
    <name evidence="2" type="ORF">FRC96_21525</name>
</gene>
<dbReference type="OrthoDB" id="5525189at2"/>
<comment type="caution">
    <text evidence="2">The sequence shown here is derived from an EMBL/GenBank/DDBJ whole genome shotgun (WGS) entry which is preliminary data.</text>
</comment>
<dbReference type="EMBL" id="VOSL01000148">
    <property type="protein sequence ID" value="TXD31441.1"/>
    <property type="molecule type" value="Genomic_DNA"/>
</dbReference>
<accession>A0A5C6WT38</accession>
<name>A0A5C6WT38_9DELT</name>
<feature type="compositionally biased region" description="Low complexity" evidence="1">
    <location>
        <begin position="38"/>
        <end position="48"/>
    </location>
</feature>
<dbReference type="AlphaFoldDB" id="A0A5C6WT38"/>
<evidence type="ECO:0000313" key="3">
    <source>
        <dbReference type="Proteomes" id="UP000321046"/>
    </source>
</evidence>
<dbReference type="RefSeq" id="WP_146977613.1">
    <property type="nucleotide sequence ID" value="NZ_VOSL01000148.1"/>
</dbReference>
<evidence type="ECO:0000313" key="2">
    <source>
        <dbReference type="EMBL" id="TXD31441.1"/>
    </source>
</evidence>
<proteinExistence type="predicted"/>
<protein>
    <recommendedName>
        <fullName evidence="4">Lipoprotein</fullName>
    </recommendedName>
</protein>
<reference evidence="2 3" key="1">
    <citation type="submission" date="2019-08" db="EMBL/GenBank/DDBJ databases">
        <title>Bradymonadales sp. TMQ2.</title>
        <authorList>
            <person name="Liang Q."/>
        </authorList>
    </citation>
    <scope>NUCLEOTIDE SEQUENCE [LARGE SCALE GENOMIC DNA]</scope>
    <source>
        <strain evidence="2 3">TMQ2</strain>
    </source>
</reference>
<organism evidence="2 3">
    <name type="scientific">Lujinxingia vulgaris</name>
    <dbReference type="NCBI Taxonomy" id="2600176"/>
    <lineage>
        <taxon>Bacteria</taxon>
        <taxon>Deltaproteobacteria</taxon>
        <taxon>Bradymonadales</taxon>
        <taxon>Lujinxingiaceae</taxon>
        <taxon>Lujinxingia</taxon>
    </lineage>
</organism>
<evidence type="ECO:0008006" key="4">
    <source>
        <dbReference type="Google" id="ProtNLM"/>
    </source>
</evidence>